<dbReference type="AlphaFoldDB" id="A0A7W5A0L8"/>
<organism evidence="2 3">
    <name type="scientific">Nocardioides albus</name>
    <dbReference type="NCBI Taxonomy" id="1841"/>
    <lineage>
        <taxon>Bacteria</taxon>
        <taxon>Bacillati</taxon>
        <taxon>Actinomycetota</taxon>
        <taxon>Actinomycetes</taxon>
        <taxon>Propionibacteriales</taxon>
        <taxon>Nocardioidaceae</taxon>
        <taxon>Nocardioides</taxon>
    </lineage>
</organism>
<accession>A0A7W5A0L8</accession>
<dbReference type="EMBL" id="JACHXG010000001">
    <property type="protein sequence ID" value="MBB3087345.1"/>
    <property type="molecule type" value="Genomic_DNA"/>
</dbReference>
<proteinExistence type="predicted"/>
<comment type="caution">
    <text evidence="2">The sequence shown here is derived from an EMBL/GenBank/DDBJ whole genome shotgun (WGS) entry which is preliminary data.</text>
</comment>
<gene>
    <name evidence="2" type="ORF">FHS12_000268</name>
</gene>
<dbReference type="RefSeq" id="WP_183541498.1">
    <property type="nucleotide sequence ID" value="NZ_BMQT01000001.1"/>
</dbReference>
<sequence length="88" mass="9432">MTGSAAASRKNVKAAASSHFAKPLVEAGERRRMRGGGHEDTAVRHLEWSGAQSSWPVLAQLFEMTLAASPRSQLIGLLTFEGLRTLLG</sequence>
<evidence type="ECO:0000256" key="1">
    <source>
        <dbReference type="SAM" id="MobiDB-lite"/>
    </source>
</evidence>
<evidence type="ECO:0000313" key="3">
    <source>
        <dbReference type="Proteomes" id="UP000577707"/>
    </source>
</evidence>
<protein>
    <submittedName>
        <fullName evidence="2">Uncharacterized protein</fullName>
    </submittedName>
</protein>
<dbReference type="Proteomes" id="UP000577707">
    <property type="component" value="Unassembled WGS sequence"/>
</dbReference>
<reference evidence="2 3" key="1">
    <citation type="submission" date="2020-08" db="EMBL/GenBank/DDBJ databases">
        <title>Genomic Encyclopedia of Type Strains, Phase III (KMG-III): the genomes of soil and plant-associated and newly described type strains.</title>
        <authorList>
            <person name="Whitman W."/>
        </authorList>
    </citation>
    <scope>NUCLEOTIDE SEQUENCE [LARGE SCALE GENOMIC DNA]</scope>
    <source>
        <strain evidence="2 3">CECT 3302</strain>
    </source>
</reference>
<feature type="region of interest" description="Disordered" evidence="1">
    <location>
        <begin position="1"/>
        <end position="38"/>
    </location>
</feature>
<feature type="compositionally biased region" description="Low complexity" evidence="1">
    <location>
        <begin position="1"/>
        <end position="18"/>
    </location>
</feature>
<name>A0A7W5A0L8_9ACTN</name>
<evidence type="ECO:0000313" key="2">
    <source>
        <dbReference type="EMBL" id="MBB3087345.1"/>
    </source>
</evidence>
<keyword evidence="3" id="KW-1185">Reference proteome</keyword>